<evidence type="ECO:0000256" key="2">
    <source>
        <dbReference type="PROSITE-ProRule" id="PRU00708"/>
    </source>
</evidence>
<dbReference type="OrthoDB" id="185373at2759"/>
<gene>
    <name evidence="3" type="ORF">NE237_014546</name>
</gene>
<dbReference type="AlphaFoldDB" id="A0A9Q0QQ78"/>
<organism evidence="3 4">
    <name type="scientific">Protea cynaroides</name>
    <dbReference type="NCBI Taxonomy" id="273540"/>
    <lineage>
        <taxon>Eukaryota</taxon>
        <taxon>Viridiplantae</taxon>
        <taxon>Streptophyta</taxon>
        <taxon>Embryophyta</taxon>
        <taxon>Tracheophyta</taxon>
        <taxon>Spermatophyta</taxon>
        <taxon>Magnoliopsida</taxon>
        <taxon>Proteales</taxon>
        <taxon>Proteaceae</taxon>
        <taxon>Protea</taxon>
    </lineage>
</organism>
<name>A0A9Q0QQ78_9MAGN</name>
<keyword evidence="4" id="KW-1185">Reference proteome</keyword>
<accession>A0A9Q0QQ78</accession>
<protein>
    <recommendedName>
        <fullName evidence="5">Pentatricopeptide repeat-containing protein</fullName>
    </recommendedName>
</protein>
<dbReference type="InterPro" id="IPR046960">
    <property type="entry name" value="PPR_At4g14850-like_plant"/>
</dbReference>
<proteinExistence type="predicted"/>
<dbReference type="Gene3D" id="1.25.40.10">
    <property type="entry name" value="Tetratricopeptide repeat domain"/>
    <property type="match status" value="2"/>
</dbReference>
<reference evidence="3" key="1">
    <citation type="journal article" date="2023" name="Plant J.">
        <title>The genome of the king protea, Protea cynaroides.</title>
        <authorList>
            <person name="Chang J."/>
            <person name="Duong T.A."/>
            <person name="Schoeman C."/>
            <person name="Ma X."/>
            <person name="Roodt D."/>
            <person name="Barker N."/>
            <person name="Li Z."/>
            <person name="Van de Peer Y."/>
            <person name="Mizrachi E."/>
        </authorList>
    </citation>
    <scope>NUCLEOTIDE SEQUENCE</scope>
    <source>
        <tissue evidence="3">Young leaves</tissue>
    </source>
</reference>
<feature type="repeat" description="PPR" evidence="2">
    <location>
        <begin position="242"/>
        <end position="276"/>
    </location>
</feature>
<dbReference type="Pfam" id="PF01535">
    <property type="entry name" value="PPR"/>
    <property type="match status" value="4"/>
</dbReference>
<keyword evidence="1" id="KW-0677">Repeat</keyword>
<evidence type="ECO:0000313" key="3">
    <source>
        <dbReference type="EMBL" id="KAJ4967845.1"/>
    </source>
</evidence>
<sequence>MTEMPLEHRVQWTPSLLGCLLSACTRQRSMNVGRSIHAYILKRHGWCGWDLYVHNHLLDLYVKSHMLEWAHLSRTVLMSGYDRCGRACAALHLFSLMLSQDPASPPNHFTYASALSACFVAYVLVSNVLISLYMGCRQVFEAELVFHEIVEPDQVSWNSLVSALDKFQIMRGSGVSATCFALSAAIAACLDNEADLKRLHGLAVKAGLNLDSYTGCAMIRMYSKCNNIEDAMEVFAGLLLKDVASWNSLIEGFAECDQGEKGLQVFTAFLGSGLEPDDITITTILGICGNLFMLDYGRQVHSLSVKNGLEGTIRVENSIIHMYSKCGCIRDGIKFFNLMKQRKALCHGQR</sequence>
<dbReference type="GO" id="GO:0003723">
    <property type="term" value="F:RNA binding"/>
    <property type="evidence" value="ECO:0007669"/>
    <property type="project" value="InterPro"/>
</dbReference>
<dbReference type="GO" id="GO:0009451">
    <property type="term" value="P:RNA modification"/>
    <property type="evidence" value="ECO:0007669"/>
    <property type="project" value="InterPro"/>
</dbReference>
<dbReference type="PANTHER" id="PTHR47926">
    <property type="entry name" value="PENTATRICOPEPTIDE REPEAT-CONTAINING PROTEIN"/>
    <property type="match status" value="1"/>
</dbReference>
<comment type="caution">
    <text evidence="3">The sequence shown here is derived from an EMBL/GenBank/DDBJ whole genome shotgun (WGS) entry which is preliminary data.</text>
</comment>
<dbReference type="InterPro" id="IPR011990">
    <property type="entry name" value="TPR-like_helical_dom_sf"/>
</dbReference>
<evidence type="ECO:0008006" key="5">
    <source>
        <dbReference type="Google" id="ProtNLM"/>
    </source>
</evidence>
<dbReference type="NCBIfam" id="TIGR00756">
    <property type="entry name" value="PPR"/>
    <property type="match status" value="2"/>
</dbReference>
<dbReference type="FunFam" id="1.25.40.10:FF:000343">
    <property type="entry name" value="Pentatricopeptide repeat-containing protein At3g58590"/>
    <property type="match status" value="1"/>
</dbReference>
<dbReference type="EMBL" id="JAMYWD010000006">
    <property type="protein sequence ID" value="KAJ4967845.1"/>
    <property type="molecule type" value="Genomic_DNA"/>
</dbReference>
<evidence type="ECO:0000313" key="4">
    <source>
        <dbReference type="Proteomes" id="UP001141806"/>
    </source>
</evidence>
<dbReference type="InterPro" id="IPR002885">
    <property type="entry name" value="PPR_rpt"/>
</dbReference>
<dbReference type="PROSITE" id="PS51375">
    <property type="entry name" value="PPR"/>
    <property type="match status" value="1"/>
</dbReference>
<dbReference type="Proteomes" id="UP001141806">
    <property type="component" value="Unassembled WGS sequence"/>
</dbReference>
<evidence type="ECO:0000256" key="1">
    <source>
        <dbReference type="ARBA" id="ARBA00022737"/>
    </source>
</evidence>